<keyword evidence="13" id="KW-1185">Reference proteome</keyword>
<dbReference type="SUPFAM" id="SSF49464">
    <property type="entry name" value="Carboxypeptidase regulatory domain-like"/>
    <property type="match status" value="1"/>
</dbReference>
<evidence type="ECO:0000259" key="11">
    <source>
        <dbReference type="Pfam" id="PF07715"/>
    </source>
</evidence>
<dbReference type="InterPro" id="IPR036942">
    <property type="entry name" value="Beta-barrel_TonB_sf"/>
</dbReference>
<dbReference type="SUPFAM" id="SSF56935">
    <property type="entry name" value="Porins"/>
    <property type="match status" value="1"/>
</dbReference>
<dbReference type="InterPro" id="IPR039426">
    <property type="entry name" value="TonB-dep_rcpt-like"/>
</dbReference>
<evidence type="ECO:0000256" key="6">
    <source>
        <dbReference type="ARBA" id="ARBA00023136"/>
    </source>
</evidence>
<dbReference type="NCBIfam" id="TIGR04056">
    <property type="entry name" value="OMP_RagA_SusC"/>
    <property type="match status" value="1"/>
</dbReference>
<evidence type="ECO:0000256" key="1">
    <source>
        <dbReference type="ARBA" id="ARBA00004571"/>
    </source>
</evidence>
<dbReference type="GO" id="GO:0015344">
    <property type="term" value="F:siderophore uptake transmembrane transporter activity"/>
    <property type="evidence" value="ECO:0007669"/>
    <property type="project" value="TreeGrafter"/>
</dbReference>
<evidence type="ECO:0000256" key="2">
    <source>
        <dbReference type="ARBA" id="ARBA00022448"/>
    </source>
</evidence>
<dbReference type="GO" id="GO:0044718">
    <property type="term" value="P:siderophore transmembrane transport"/>
    <property type="evidence" value="ECO:0007669"/>
    <property type="project" value="TreeGrafter"/>
</dbReference>
<sequence>MLKVVRTVGSILLSAALYSGGVVYAADGTVASMTAISQQQKSLKGTVSDAFGPMAGVSVVVKGTTNGVVTDLDGNFALSVNQGDIIQFSFIGYATQEIEYTGQASLNVQLQEDTELLEEVIVVGYGTQKKLNMTGSVVQVCRQQLESRPIQNLSTGIQGLMPGVTVVAGSGLPGQDGGTIRVRGVGTLNSSNPYILVDGVETGTMNSVDPNDIESISVLKDATSAAIYGSKASNGVILITTKRGKSGTPRISYNGYASIQKPTMLQDLMSSYDYARLYDKARVEYGLAPRFDKSGDGKVYEKFRDGSDPYNFPDTDWYDLAYRTGFQHTHNVNVSGGTDNLKYMASVGYLHQDGTLPHAERQQFNGRTNLDVRLNSRLNVRVNMSYINNDYSEPNSSYGGSGSGQIVMRLGKIAPWIVGRYEDGTWGTFSDGSPIAWLDVDQSVRRENQNFSGTLSADYQFMDGLVATLTGSYVNNQQHYKAFQKFIQYNPNKKSDPNKLNENYYGWHRATFDALLNYDKQFGVHGLKAMAGWHTEKYSYNENTSERKNFPNNDLTDMNAGDASTQKNSGYSRDLAMVSWFGRINYDYAGKYLFEANVRADASSRFAEGHRWGYFPSFSAAWRISEESFMEDAREWLGNLKLRGSYGNLGNQSALDDYYPWMNNYALDTSYPLGGGLQSGYYHKNYKIPTISWEKARTWGIGFDATLLDKLSVSFDYYDRKTTGIIMDVPVPAEFGLGAYKDNVGAMQNRGMELSLGYNDKYGDWSFGATANVSYNRNKILDLDGVASMLDGDLKIRQVGEAFNMFYLYKTDGFFQSDADAAAWQEKYARPGTGYPFELDWTNSEKKKKFKAGDLRYVDTNGDGMLNADDRTLCGSSDPSYTFGLNLSGGYKHFDLSVMFTGVAGVKRMIDTNGFGGEWSGDDCHPNTIWLDSWTPDNQDAKMPRIAVSKSSFNLEKSDFWLQDGSYVRLKNLQFGYTVPKKALKSLGIEHLRVYYSGENLLTFHKMMIDADPELGSLYTFPINQTHAIGVNLTF</sequence>
<evidence type="ECO:0000256" key="4">
    <source>
        <dbReference type="ARBA" id="ARBA00022692"/>
    </source>
</evidence>
<feature type="domain" description="TonB-dependent receptor plug" evidence="11">
    <location>
        <begin position="130"/>
        <end position="236"/>
    </location>
</feature>
<keyword evidence="3 8" id="KW-1134">Transmembrane beta strand</keyword>
<evidence type="ECO:0000256" key="5">
    <source>
        <dbReference type="ARBA" id="ARBA00022729"/>
    </source>
</evidence>
<evidence type="ECO:0000256" key="10">
    <source>
        <dbReference type="SAM" id="SignalP"/>
    </source>
</evidence>
<evidence type="ECO:0000313" key="13">
    <source>
        <dbReference type="Proteomes" id="UP000310532"/>
    </source>
</evidence>
<dbReference type="PANTHER" id="PTHR30069">
    <property type="entry name" value="TONB-DEPENDENT OUTER MEMBRANE RECEPTOR"/>
    <property type="match status" value="1"/>
</dbReference>
<protein>
    <submittedName>
        <fullName evidence="12">TonB-dependent receptor</fullName>
    </submittedName>
</protein>
<dbReference type="PROSITE" id="PS52016">
    <property type="entry name" value="TONB_DEPENDENT_REC_3"/>
    <property type="match status" value="1"/>
</dbReference>
<dbReference type="FunFam" id="2.170.130.10:FF:000003">
    <property type="entry name" value="SusC/RagA family TonB-linked outer membrane protein"/>
    <property type="match status" value="1"/>
</dbReference>
<dbReference type="InterPro" id="IPR012910">
    <property type="entry name" value="Plug_dom"/>
</dbReference>
<keyword evidence="2 8" id="KW-0813">Transport</keyword>
<accession>A0A4S2AE87</accession>
<gene>
    <name evidence="12" type="ORF">E5355_17785</name>
</gene>
<comment type="caution">
    <text evidence="12">The sequence shown here is derived from an EMBL/GenBank/DDBJ whole genome shotgun (WGS) entry which is preliminary data.</text>
</comment>
<keyword evidence="7 8" id="KW-0998">Cell outer membrane</keyword>
<dbReference type="AlphaFoldDB" id="A0A4S2AE87"/>
<comment type="similarity">
    <text evidence="8">Belongs to the TonB-dependent receptor family.</text>
</comment>
<dbReference type="InterPro" id="IPR023997">
    <property type="entry name" value="TonB-dep_OMP_SusC/RagA_CS"/>
</dbReference>
<evidence type="ECO:0000256" key="3">
    <source>
        <dbReference type="ARBA" id="ARBA00022452"/>
    </source>
</evidence>
<dbReference type="EMBL" id="SRYZ01000069">
    <property type="protein sequence ID" value="TGX99145.1"/>
    <property type="molecule type" value="Genomic_DNA"/>
</dbReference>
<dbReference type="Pfam" id="PF07715">
    <property type="entry name" value="Plug"/>
    <property type="match status" value="1"/>
</dbReference>
<dbReference type="Gene3D" id="2.170.130.10">
    <property type="entry name" value="TonB-dependent receptor, plug domain"/>
    <property type="match status" value="1"/>
</dbReference>
<keyword evidence="12" id="KW-0675">Receptor</keyword>
<dbReference type="GO" id="GO:0009279">
    <property type="term" value="C:cell outer membrane"/>
    <property type="evidence" value="ECO:0007669"/>
    <property type="project" value="UniProtKB-SubCell"/>
</dbReference>
<dbReference type="Gene3D" id="2.60.40.1120">
    <property type="entry name" value="Carboxypeptidase-like, regulatory domain"/>
    <property type="match status" value="1"/>
</dbReference>
<keyword evidence="5 10" id="KW-0732">Signal</keyword>
<organism evidence="12 13">
    <name type="scientific">Bacteroides muris</name>
    <name type="common">ex Afrizal et al. 2022</name>
    <dbReference type="NCBI Taxonomy" id="2516960"/>
    <lineage>
        <taxon>Bacteria</taxon>
        <taxon>Pseudomonadati</taxon>
        <taxon>Bacteroidota</taxon>
        <taxon>Bacteroidia</taxon>
        <taxon>Bacteroidales</taxon>
        <taxon>Bacteroidaceae</taxon>
        <taxon>Bacteroides</taxon>
    </lineage>
</organism>
<feature type="chain" id="PRO_5020418146" evidence="10">
    <location>
        <begin position="26"/>
        <end position="1035"/>
    </location>
</feature>
<dbReference type="InterPro" id="IPR023996">
    <property type="entry name" value="TonB-dep_OMP_SusC/RagA"/>
</dbReference>
<evidence type="ECO:0000256" key="9">
    <source>
        <dbReference type="SAM" id="MobiDB-lite"/>
    </source>
</evidence>
<dbReference type="Gene3D" id="2.40.170.20">
    <property type="entry name" value="TonB-dependent receptor, beta-barrel domain"/>
    <property type="match status" value="1"/>
</dbReference>
<evidence type="ECO:0000313" key="12">
    <source>
        <dbReference type="EMBL" id="TGX99145.1"/>
    </source>
</evidence>
<reference evidence="12 13" key="1">
    <citation type="submission" date="2019-04" db="EMBL/GenBank/DDBJ databases">
        <title>Microbes associate with the intestines of laboratory mice.</title>
        <authorList>
            <person name="Navarre W."/>
            <person name="Wong E."/>
            <person name="Huang K."/>
            <person name="Tropini C."/>
            <person name="Ng K."/>
            <person name="Yu B."/>
        </authorList>
    </citation>
    <scope>NUCLEOTIDE SEQUENCE [LARGE SCALE GENOMIC DNA]</scope>
    <source>
        <strain evidence="12 13">NM69_E16B</strain>
    </source>
</reference>
<keyword evidence="4 8" id="KW-0812">Transmembrane</keyword>
<feature type="signal peptide" evidence="10">
    <location>
        <begin position="1"/>
        <end position="25"/>
    </location>
</feature>
<evidence type="ECO:0000256" key="7">
    <source>
        <dbReference type="ARBA" id="ARBA00023237"/>
    </source>
</evidence>
<feature type="region of interest" description="Disordered" evidence="9">
    <location>
        <begin position="543"/>
        <end position="567"/>
    </location>
</feature>
<dbReference type="Pfam" id="PF13715">
    <property type="entry name" value="CarbopepD_reg_2"/>
    <property type="match status" value="1"/>
</dbReference>
<evidence type="ECO:0000256" key="8">
    <source>
        <dbReference type="PROSITE-ProRule" id="PRU01360"/>
    </source>
</evidence>
<dbReference type="RefSeq" id="WP_136011394.1">
    <property type="nucleotide sequence ID" value="NZ_SRYZ01000069.1"/>
</dbReference>
<comment type="subcellular location">
    <subcellularLocation>
        <location evidence="1 8">Cell outer membrane</location>
        <topology evidence="1 8">Multi-pass membrane protein</topology>
    </subcellularLocation>
</comment>
<dbReference type="PANTHER" id="PTHR30069:SF29">
    <property type="entry name" value="HEMOGLOBIN AND HEMOGLOBIN-HAPTOGLOBIN-BINDING PROTEIN 1-RELATED"/>
    <property type="match status" value="1"/>
</dbReference>
<dbReference type="InterPro" id="IPR008969">
    <property type="entry name" value="CarboxyPept-like_regulatory"/>
</dbReference>
<name>A0A4S2AE87_9BACE</name>
<feature type="compositionally biased region" description="Polar residues" evidence="9">
    <location>
        <begin position="550"/>
        <end position="567"/>
    </location>
</feature>
<dbReference type="InterPro" id="IPR037066">
    <property type="entry name" value="Plug_dom_sf"/>
</dbReference>
<dbReference type="NCBIfam" id="TIGR04057">
    <property type="entry name" value="SusC_RagA_signa"/>
    <property type="match status" value="1"/>
</dbReference>
<keyword evidence="6 8" id="KW-0472">Membrane</keyword>
<proteinExistence type="inferred from homology"/>
<dbReference type="Proteomes" id="UP000310532">
    <property type="component" value="Unassembled WGS sequence"/>
</dbReference>